<dbReference type="Pfam" id="PF19457">
    <property type="entry name" value="DUF5994"/>
    <property type="match status" value="1"/>
</dbReference>
<evidence type="ECO:0000256" key="1">
    <source>
        <dbReference type="SAM" id="MobiDB-lite"/>
    </source>
</evidence>
<dbReference type="AlphaFoldDB" id="A0AAU1UC09"/>
<organism evidence="2">
    <name type="scientific">Streptomyces sp. NBC_00119</name>
    <dbReference type="NCBI Taxonomy" id="2975659"/>
    <lineage>
        <taxon>Bacteria</taxon>
        <taxon>Bacillati</taxon>
        <taxon>Actinomycetota</taxon>
        <taxon>Actinomycetes</taxon>
        <taxon>Kitasatosporales</taxon>
        <taxon>Streptomycetaceae</taxon>
        <taxon>Streptomyces</taxon>
    </lineage>
</organism>
<feature type="region of interest" description="Disordered" evidence="1">
    <location>
        <begin position="1"/>
        <end position="24"/>
    </location>
</feature>
<sequence>MAESDTPHQPPLLLPDAAQQGAPPATAPLRLQTTQSREGLLDGAWWPRSHSITAELPALITELTSRLGPITRVGLDSDAWEALPTRLIIDDRVVHLDAHEIGDGTALVTRGNGDYFVLLVVPPESEPVAARAAMARAVRDDNITEAAQLLVANPDEP</sequence>
<gene>
    <name evidence="2" type="ORF">OHU69_26585</name>
</gene>
<feature type="compositionally biased region" description="Low complexity" evidence="1">
    <location>
        <begin position="14"/>
        <end position="24"/>
    </location>
</feature>
<evidence type="ECO:0000313" key="2">
    <source>
        <dbReference type="EMBL" id="WTS14302.1"/>
    </source>
</evidence>
<proteinExistence type="predicted"/>
<accession>A0AAU1UC09</accession>
<dbReference type="EMBL" id="CP108195">
    <property type="protein sequence ID" value="WTS14302.1"/>
    <property type="molecule type" value="Genomic_DNA"/>
</dbReference>
<protein>
    <submittedName>
        <fullName evidence="2">DUF5994 family protein</fullName>
    </submittedName>
</protein>
<name>A0AAU1UC09_9ACTN</name>
<reference evidence="2" key="1">
    <citation type="submission" date="2022-10" db="EMBL/GenBank/DDBJ databases">
        <title>The complete genomes of actinobacterial strains from the NBC collection.</title>
        <authorList>
            <person name="Joergensen T.S."/>
            <person name="Alvarez Arevalo M."/>
            <person name="Sterndorff E.B."/>
            <person name="Faurdal D."/>
            <person name="Vuksanovic O."/>
            <person name="Mourched A.-S."/>
            <person name="Charusanti P."/>
            <person name="Shaw S."/>
            <person name="Blin K."/>
            <person name="Weber T."/>
        </authorList>
    </citation>
    <scope>NUCLEOTIDE SEQUENCE</scope>
    <source>
        <strain evidence="2">NBC_00119</strain>
    </source>
</reference>
<dbReference type="InterPro" id="IPR046036">
    <property type="entry name" value="DUF5994"/>
</dbReference>